<name>W6S2M2_9HYPH</name>
<gene>
    <name evidence="1" type="ORF">LPU83_pLPU83c_0089</name>
</gene>
<sequence>MTNFRAKGFNGKNLDSYLAEYDDPGVEETVDAAEDDDMDAGQKEIAWLRKEVADLRERLSVIRGETGGIPAAKDRARPWLRIAATAAATFILGKAFHRLRLGAAGAAAIPRITPQLARKLW</sequence>
<evidence type="ECO:0000313" key="1">
    <source>
        <dbReference type="EMBL" id="CDM60651.1"/>
    </source>
</evidence>
<proteinExistence type="predicted"/>
<dbReference type="KEGG" id="rhl:LPU83_pLPU83c_0089"/>
<reference evidence="1" key="1">
    <citation type="submission" date="2013-11" db="EMBL/GenBank/DDBJ databases">
        <title>Draft genome sequence of the broad-host-range Rhizobium sp. LPU83 strain, a member of the low-genetic diversity Oregon-like Rhizobium sp. group.</title>
        <authorList>
            <person name="Wibberg D."/>
            <person name="Puehler A."/>
            <person name="Schlueter A."/>
        </authorList>
    </citation>
    <scope>NUCLEOTIDE SEQUENCE [LARGE SCALE GENOMIC DNA]</scope>
    <source>
        <strain evidence="1">LPU83</strain>
        <plasmid evidence="1">pLPU83c</plasmid>
    </source>
</reference>
<keyword evidence="2" id="KW-1185">Reference proteome</keyword>
<dbReference type="EMBL" id="HG916854">
    <property type="protein sequence ID" value="CDM60651.1"/>
    <property type="molecule type" value="Genomic_DNA"/>
</dbReference>
<dbReference type="RefSeq" id="WP_024316397.1">
    <property type="nucleotide sequence ID" value="NZ_ATTO01000033.1"/>
</dbReference>
<keyword evidence="1" id="KW-0614">Plasmid</keyword>
<evidence type="ECO:0000313" key="2">
    <source>
        <dbReference type="Proteomes" id="UP000019443"/>
    </source>
</evidence>
<organism evidence="1 2">
    <name type="scientific">Rhizobium favelukesii</name>
    <dbReference type="NCBI Taxonomy" id="348824"/>
    <lineage>
        <taxon>Bacteria</taxon>
        <taxon>Pseudomonadati</taxon>
        <taxon>Pseudomonadota</taxon>
        <taxon>Alphaproteobacteria</taxon>
        <taxon>Hyphomicrobiales</taxon>
        <taxon>Rhizobiaceae</taxon>
        <taxon>Rhizobium/Agrobacterium group</taxon>
        <taxon>Rhizobium</taxon>
    </lineage>
</organism>
<dbReference type="PATRIC" id="fig|348824.6.peg.4779"/>
<geneLocation type="plasmid" evidence="1 2">
    <name>pLPU83c</name>
</geneLocation>
<dbReference type="Proteomes" id="UP000019443">
    <property type="component" value="Plasmid pLPU83c"/>
</dbReference>
<protein>
    <submittedName>
        <fullName evidence="1">Uncharacterized protein</fullName>
    </submittedName>
</protein>
<dbReference type="AlphaFoldDB" id="W6S2M2"/>
<dbReference type="HOGENOM" id="CLU_2036150_0_0_5"/>
<accession>W6S2M2</accession>